<feature type="chain" id="PRO_5009522613" description="3-keto-alpha-glucoside-1,2-lyase/3-keto-2-hydroxy-glucal hydratase domain-containing protein" evidence="1">
    <location>
        <begin position="35"/>
        <end position="249"/>
    </location>
</feature>
<protein>
    <recommendedName>
        <fullName evidence="2">3-keto-alpha-glucoside-1,2-lyase/3-keto-2-hydroxy-glucal hydratase domain-containing protein</fullName>
    </recommendedName>
</protein>
<dbReference type="Proteomes" id="UP000179129">
    <property type="component" value="Unassembled WGS sequence"/>
</dbReference>
<keyword evidence="1" id="KW-0732">Signal</keyword>
<name>A0A1F5YR93_9BACT</name>
<dbReference type="PROSITE" id="PS51257">
    <property type="entry name" value="PROKAR_LIPOPROTEIN"/>
    <property type="match status" value="1"/>
</dbReference>
<comment type="caution">
    <text evidence="3">The sequence shown here is derived from an EMBL/GenBank/DDBJ whole genome shotgun (WGS) entry which is preliminary data.</text>
</comment>
<evidence type="ECO:0000313" key="3">
    <source>
        <dbReference type="EMBL" id="OGG02604.1"/>
    </source>
</evidence>
<dbReference type="GO" id="GO:0016787">
    <property type="term" value="F:hydrolase activity"/>
    <property type="evidence" value="ECO:0007669"/>
    <property type="project" value="InterPro"/>
</dbReference>
<sequence>MNTVFFRRMACGLPDVGLAMMLNVASISCSPASAKTPAPPAAPQEEGYTYLLAKGENGLYNKGGWNHYGPGYFDLDRQAGILTAHGGMGLFWYSAKMYKDFVLEMDFLCDKKDTNSGVFLRVPYVPTSDQYIYDSFEIQIYDAALDVKTPVMHEGAAPPTNDPMLHITGAVYDAKAPDKAASKPTGQWNHYKITAKGLDVTIELNGEVVNQWQLKPAGKVATCWPAGYVGLQNHEPSIVHFANIRVKEL</sequence>
<dbReference type="STRING" id="1817867.A3F83_15960"/>
<evidence type="ECO:0000256" key="1">
    <source>
        <dbReference type="SAM" id="SignalP"/>
    </source>
</evidence>
<evidence type="ECO:0000259" key="2">
    <source>
        <dbReference type="Pfam" id="PF06439"/>
    </source>
</evidence>
<gene>
    <name evidence="3" type="ORF">A3F83_15960</name>
</gene>
<dbReference type="AlphaFoldDB" id="A0A1F5YR93"/>
<dbReference type="EMBL" id="MFIX01000182">
    <property type="protein sequence ID" value="OGG02604.1"/>
    <property type="molecule type" value="Genomic_DNA"/>
</dbReference>
<accession>A0A1F5YR93</accession>
<feature type="signal peptide" evidence="1">
    <location>
        <begin position="1"/>
        <end position="34"/>
    </location>
</feature>
<dbReference type="InterPro" id="IPR010496">
    <property type="entry name" value="AL/BT2_dom"/>
</dbReference>
<dbReference type="Gene3D" id="2.60.120.560">
    <property type="entry name" value="Exo-inulinase, domain 1"/>
    <property type="match status" value="1"/>
</dbReference>
<reference evidence="3 4" key="1">
    <citation type="journal article" date="2016" name="Nat. Commun.">
        <title>Thousands of microbial genomes shed light on interconnected biogeochemical processes in an aquifer system.</title>
        <authorList>
            <person name="Anantharaman K."/>
            <person name="Brown C.T."/>
            <person name="Hug L.A."/>
            <person name="Sharon I."/>
            <person name="Castelle C.J."/>
            <person name="Probst A.J."/>
            <person name="Thomas B.C."/>
            <person name="Singh A."/>
            <person name="Wilkins M.J."/>
            <person name="Karaoz U."/>
            <person name="Brodie E.L."/>
            <person name="Williams K.H."/>
            <person name="Hubbard S.S."/>
            <person name="Banfield J.F."/>
        </authorList>
    </citation>
    <scope>NUCLEOTIDE SEQUENCE [LARGE SCALE GENOMIC DNA]</scope>
</reference>
<proteinExistence type="predicted"/>
<evidence type="ECO:0000313" key="4">
    <source>
        <dbReference type="Proteomes" id="UP000179129"/>
    </source>
</evidence>
<dbReference type="Pfam" id="PF06439">
    <property type="entry name" value="3keto-disac_hyd"/>
    <property type="match status" value="1"/>
</dbReference>
<organism evidence="3 4">
    <name type="scientific">Candidatus Glassbacteria bacterium RIFCSPLOWO2_12_FULL_58_11</name>
    <dbReference type="NCBI Taxonomy" id="1817867"/>
    <lineage>
        <taxon>Bacteria</taxon>
        <taxon>Candidatus Glassiibacteriota</taxon>
    </lineage>
</organism>
<feature type="domain" description="3-keto-alpha-glucoside-1,2-lyase/3-keto-2-hydroxy-glucal hydratase" evidence="2">
    <location>
        <begin position="63"/>
        <end position="247"/>
    </location>
</feature>